<dbReference type="Pfam" id="PF03797">
    <property type="entry name" value="Autotransporter"/>
    <property type="match status" value="1"/>
</dbReference>
<dbReference type="RefSeq" id="WP_062109354.1">
    <property type="nucleotide sequence ID" value="NZ_LHZR01000111.1"/>
</dbReference>
<evidence type="ECO:0000256" key="2">
    <source>
        <dbReference type="SAM" id="SignalP"/>
    </source>
</evidence>
<name>A0A149TGW6_9PROT</name>
<sequence length="1082" mass="108983">MLCLQGLPHIASQKGRKLSFFLLATVSTLSFASAGASAATQTIRGSFQGPAASQAYASPVIATGALTIGSGAQISAQSITAGAPPAGAALIMVSGSGSSLSAEQALVIGAAPDAYTGTTLNISSNAHVSAASVTAGLGDGTLGTINLTSYGASDRSSLVTQDLTLGSGGGNAALNATGQSGGIALVHVDGKLTIGQPDAVNGLGANTVWLGSGSALEVGGTDGIQATGTSKDYTFTLSGGTLRDVTSDLTSAVNISLGSSTTSTVDTGSFNTRLTGAITGGGNLVKTGSGTLTLTGDNQYAHGAGPVVNTIVQQGTLAASPLSLRGAGVIQNDATLRISQDNYTGQKTVWPEMVSNIITGTGDLIKDGSKTVALTATNTYTGATVVSAGTLELGYYGGISGSINNSSGIQLLNASSNLTVYRDDTVTVSPNISGAGSVTKMGANTLTLSGVNTYAGGTDIQAGTLHGTTSSFGTGAISTAQGTTLAVDQAGDGMLNNAVSGAGAFVKLGAGALVYSGDASALTGTTDVGQGNLSVLGNLGSSAVTVASGASVTGTGVIGSADVFGTFAPGQTASTRFGTLHVNGNVTMETGSTFAANVGASQNASQASLSGVLTIRPDATLVVTALPGADLRTGQSYTLIQASGGVNGTFAHYDQSGLVQTHSLIQIAEPTYSASNAVQITLQRNTALSFGYGASTRNQMMAGYGLDGIADVNQAGALTSLVAGLEDQQRYRALDALSGEIHASARTAMVNDSFYIRNAALNRLDCVDDDLRQQISGAKGAHTNICDAAPVRGLSTWGSVYGAMGHNASSAGTVGLNDNSVGWIMGADTMVGEWRVGGLLAYGRSMFSDGGDRSSGGHSNNVTLGAYGGTAWRVGGLTQDARVTLKLGADYTWNVLNVRRDIRIPGYAAHVSSNALGGTGQLYGETGYRFAIQAAGTPVEFEPFVRMAYVNYNSENVREHGGVAALRIKGMDQSIGYSAFGMKMATRLDVAGVTVAPHVSAAYRRAFGMTDMTTRESFRLAPQAQGYGMDVAGVPLSINTAVVQTGLTARLADRLNVSVDYVGQYGGRMTTSGGSGKITYNW</sequence>
<feature type="signal peptide" evidence="2">
    <location>
        <begin position="1"/>
        <end position="38"/>
    </location>
</feature>
<dbReference type="OrthoDB" id="9804931at2"/>
<accession>A0A149TGW6</accession>
<dbReference type="NCBIfam" id="TIGR01414">
    <property type="entry name" value="autotrans_barl"/>
    <property type="match status" value="1"/>
</dbReference>
<protein>
    <recommendedName>
        <fullName evidence="3">Autotransporter domain-containing protein</fullName>
    </recommendedName>
</protein>
<comment type="caution">
    <text evidence="4">The sequence shown here is derived from an EMBL/GenBank/DDBJ whole genome shotgun (WGS) entry which is preliminary data.</text>
</comment>
<dbReference type="InterPro" id="IPR006315">
    <property type="entry name" value="OM_autotransptr_brl_dom"/>
</dbReference>
<dbReference type="PROSITE" id="PS51208">
    <property type="entry name" value="AUTOTRANSPORTER"/>
    <property type="match status" value="1"/>
</dbReference>
<dbReference type="AlphaFoldDB" id="A0A149TGW6"/>
<dbReference type="Pfam" id="PF12951">
    <property type="entry name" value="PATR"/>
    <property type="match status" value="4"/>
</dbReference>
<evidence type="ECO:0000259" key="3">
    <source>
        <dbReference type="PROSITE" id="PS51208"/>
    </source>
</evidence>
<dbReference type="PATRIC" id="fig|318683.6.peg.3047"/>
<organism evidence="4 5">
    <name type="scientific">Gluconobacter albidus</name>
    <dbReference type="NCBI Taxonomy" id="318683"/>
    <lineage>
        <taxon>Bacteria</taxon>
        <taxon>Pseudomonadati</taxon>
        <taxon>Pseudomonadota</taxon>
        <taxon>Alphaproteobacteria</taxon>
        <taxon>Acetobacterales</taxon>
        <taxon>Acetobacteraceae</taxon>
        <taxon>Gluconobacter</taxon>
    </lineage>
</organism>
<dbReference type="InterPro" id="IPR005546">
    <property type="entry name" value="Autotransporte_beta"/>
</dbReference>
<dbReference type="NCBIfam" id="TIGR02601">
    <property type="entry name" value="autotrns_rpt"/>
    <property type="match status" value="3"/>
</dbReference>
<proteinExistence type="predicted"/>
<feature type="domain" description="Autotransporter" evidence="3">
    <location>
        <begin position="789"/>
        <end position="1082"/>
    </location>
</feature>
<dbReference type="Proteomes" id="UP000075636">
    <property type="component" value="Unassembled WGS sequence"/>
</dbReference>
<dbReference type="SUPFAM" id="SSF103515">
    <property type="entry name" value="Autotransporter"/>
    <property type="match status" value="1"/>
</dbReference>
<feature type="chain" id="PRO_5007555662" description="Autotransporter domain-containing protein" evidence="2">
    <location>
        <begin position="39"/>
        <end position="1082"/>
    </location>
</feature>
<dbReference type="InterPro" id="IPR011050">
    <property type="entry name" value="Pectin_lyase_fold/virulence"/>
</dbReference>
<dbReference type="Gene3D" id="2.40.128.130">
    <property type="entry name" value="Autotransporter beta-domain"/>
    <property type="match status" value="1"/>
</dbReference>
<dbReference type="InterPro" id="IPR013425">
    <property type="entry name" value="Autotrns_rpt"/>
</dbReference>
<dbReference type="InterPro" id="IPR012332">
    <property type="entry name" value="Autotransporter_pectin_lyase_C"/>
</dbReference>
<gene>
    <name evidence="4" type="ORF">AD945_12930</name>
</gene>
<dbReference type="SUPFAM" id="SSF51126">
    <property type="entry name" value="Pectin lyase-like"/>
    <property type="match status" value="2"/>
</dbReference>
<dbReference type="GO" id="GO:0019867">
    <property type="term" value="C:outer membrane"/>
    <property type="evidence" value="ECO:0007669"/>
    <property type="project" value="InterPro"/>
</dbReference>
<dbReference type="Gene3D" id="2.160.20.20">
    <property type="match status" value="1"/>
</dbReference>
<keyword evidence="1 2" id="KW-0732">Signal</keyword>
<dbReference type="EMBL" id="LHZR01000111">
    <property type="protein sequence ID" value="KXV46966.1"/>
    <property type="molecule type" value="Genomic_DNA"/>
</dbReference>
<reference evidence="4 5" key="1">
    <citation type="submission" date="2015-06" db="EMBL/GenBank/DDBJ databases">
        <title>Improved classification and identification of acetic acid bacteria using matrix-assisted laser desorption/ionization time-of-flight mass spectrometry; Gluconobacter nephelii and Gluconobacter uchimurae are later heterotypic synonyms of Gluconobacter japonicus and Gluconobacter oxydans, respectively.</title>
        <authorList>
            <person name="Li L."/>
            <person name="Cleenwerck I."/>
            <person name="De Vuyst L."/>
            <person name="Vandamme P."/>
        </authorList>
    </citation>
    <scope>NUCLEOTIDE SEQUENCE [LARGE SCALE GENOMIC DNA]</scope>
    <source>
        <strain evidence="4 5">LMG 1768</strain>
    </source>
</reference>
<evidence type="ECO:0000313" key="4">
    <source>
        <dbReference type="EMBL" id="KXV46966.1"/>
    </source>
</evidence>
<dbReference type="InterPro" id="IPR036709">
    <property type="entry name" value="Autotransporte_beta_dom_sf"/>
</dbReference>
<evidence type="ECO:0000256" key="1">
    <source>
        <dbReference type="ARBA" id="ARBA00022729"/>
    </source>
</evidence>
<evidence type="ECO:0000313" key="5">
    <source>
        <dbReference type="Proteomes" id="UP000075636"/>
    </source>
</evidence>
<dbReference type="SMART" id="SM00869">
    <property type="entry name" value="Autotransporter"/>
    <property type="match status" value="1"/>
</dbReference>